<feature type="domain" description="Homing endonuclease LAGLIDADG" evidence="2">
    <location>
        <begin position="44"/>
        <end position="138"/>
    </location>
</feature>
<dbReference type="InterPro" id="IPR004860">
    <property type="entry name" value="LAGLIDADG_dom"/>
</dbReference>
<comment type="function">
    <text evidence="1">Mitochondrial DNA endonuclease involved in intron homing.</text>
</comment>
<dbReference type="PANTHER" id="PTHR36181:SF6">
    <property type="entry name" value="INTRON-ENCODED LAGLIDADG ENDONUCLEASE FAMILY PROTEIN"/>
    <property type="match status" value="1"/>
</dbReference>
<dbReference type="InterPro" id="IPR051289">
    <property type="entry name" value="LAGLIDADG_Endonuclease"/>
</dbReference>
<evidence type="ECO:0000313" key="4">
    <source>
        <dbReference type="Proteomes" id="UP000092154"/>
    </source>
</evidence>
<evidence type="ECO:0000256" key="1">
    <source>
        <dbReference type="ARBA" id="ARBA00002670"/>
    </source>
</evidence>
<feature type="domain" description="Homing endonuclease LAGLIDADG" evidence="2">
    <location>
        <begin position="180"/>
        <end position="295"/>
    </location>
</feature>
<evidence type="ECO:0000313" key="3">
    <source>
        <dbReference type="EMBL" id="OAX31441.1"/>
    </source>
</evidence>
<dbReference type="GO" id="GO:0004519">
    <property type="term" value="F:endonuclease activity"/>
    <property type="evidence" value="ECO:0007669"/>
    <property type="project" value="UniProtKB-KW"/>
</dbReference>
<sequence>MEWTIFFFNFNLISLFNINSSKKILFKSQNNVLLNENSNLGPYLAGLIEGDGTFAIHDIKSTAKIYRPKIIIVFKLADLPLAEYLQDLTKSGIVYKKQDRGYVLWQIQDIIGVYTIVNIINGYMRTPKIEALHRTIKWYNKYIDINQHSKLPSTKLIISKIKEIEMKDLDNSSIESNAWLSGFTDADGNFSINIYKIKNKNSIRIQLYYRLEIKQSYNRINNDGENVSFFAIMSKISKFLETKVYSRNRIINDKEFFSFILMSSSKTSLIKTNLYFYKFPLLSSKLLDYKSWSHILELQQNSKMTTAYLNEAIKTKTDFNKTRTTFSWDHLKNCDLTK</sequence>
<keyword evidence="4" id="KW-1185">Reference proteome</keyword>
<dbReference type="OrthoDB" id="3248841at2759"/>
<keyword evidence="3" id="KW-0540">Nuclease</keyword>
<dbReference type="InParanoid" id="A0A1B7MFR9"/>
<organism evidence="3 4">
    <name type="scientific">Rhizopogon vinicolor AM-OR11-026</name>
    <dbReference type="NCBI Taxonomy" id="1314800"/>
    <lineage>
        <taxon>Eukaryota</taxon>
        <taxon>Fungi</taxon>
        <taxon>Dikarya</taxon>
        <taxon>Basidiomycota</taxon>
        <taxon>Agaricomycotina</taxon>
        <taxon>Agaricomycetes</taxon>
        <taxon>Agaricomycetidae</taxon>
        <taxon>Boletales</taxon>
        <taxon>Suillineae</taxon>
        <taxon>Rhizopogonaceae</taxon>
        <taxon>Rhizopogon</taxon>
    </lineage>
</organism>
<dbReference type="Proteomes" id="UP000092154">
    <property type="component" value="Unassembled WGS sequence"/>
</dbReference>
<gene>
    <name evidence="3" type="ORF">K503DRAFT_703707</name>
</gene>
<keyword evidence="3" id="KW-0255">Endonuclease</keyword>
<keyword evidence="3" id="KW-0378">Hydrolase</keyword>
<name>A0A1B7MFR9_9AGAM</name>
<dbReference type="PANTHER" id="PTHR36181">
    <property type="entry name" value="INTRON-ENCODED ENDONUCLEASE AI3-RELATED"/>
    <property type="match status" value="1"/>
</dbReference>
<reference evidence="3 4" key="1">
    <citation type="submission" date="2016-06" db="EMBL/GenBank/DDBJ databases">
        <title>Comparative genomics of the ectomycorrhizal sister species Rhizopogon vinicolor and Rhizopogon vesiculosus (Basidiomycota: Boletales) reveals a divergence of the mating type B locus.</title>
        <authorList>
            <consortium name="DOE Joint Genome Institute"/>
            <person name="Mujic A.B."/>
            <person name="Kuo A."/>
            <person name="Tritt A."/>
            <person name="Lipzen A."/>
            <person name="Chen C."/>
            <person name="Johnson J."/>
            <person name="Sharma A."/>
            <person name="Barry K."/>
            <person name="Grigoriev I.V."/>
            <person name="Spatafora J.W."/>
        </authorList>
    </citation>
    <scope>NUCLEOTIDE SEQUENCE [LARGE SCALE GENOMIC DNA]</scope>
    <source>
        <strain evidence="3 4">AM-OR11-026</strain>
    </source>
</reference>
<dbReference type="EMBL" id="KV449400">
    <property type="protein sequence ID" value="OAX31441.1"/>
    <property type="molecule type" value="Genomic_DNA"/>
</dbReference>
<dbReference type="Pfam" id="PF00961">
    <property type="entry name" value="LAGLIDADG_1"/>
    <property type="match status" value="2"/>
</dbReference>
<dbReference type="FunFam" id="3.10.28.10:FF:000007">
    <property type="entry name" value="Intron-encoded DNA endonuclease aI3"/>
    <property type="match status" value="1"/>
</dbReference>
<dbReference type="SUPFAM" id="SSF55608">
    <property type="entry name" value="Homing endonucleases"/>
    <property type="match status" value="2"/>
</dbReference>
<proteinExistence type="predicted"/>
<dbReference type="InterPro" id="IPR027434">
    <property type="entry name" value="Homing_endonucl"/>
</dbReference>
<dbReference type="Gene3D" id="3.10.28.10">
    <property type="entry name" value="Homing endonucleases"/>
    <property type="match status" value="2"/>
</dbReference>
<dbReference type="AlphaFoldDB" id="A0A1B7MFR9"/>
<evidence type="ECO:0000259" key="2">
    <source>
        <dbReference type="Pfam" id="PF00961"/>
    </source>
</evidence>
<dbReference type="GO" id="GO:0005739">
    <property type="term" value="C:mitochondrion"/>
    <property type="evidence" value="ECO:0007669"/>
    <property type="project" value="UniProtKB-ARBA"/>
</dbReference>
<protein>
    <submittedName>
        <fullName evidence="3">Homing endonuclease</fullName>
    </submittedName>
</protein>
<accession>A0A1B7MFR9</accession>
<dbReference type="STRING" id="1314800.A0A1B7MFR9"/>